<accession>A0A1I1RW39</accession>
<dbReference type="InterPro" id="IPR005363">
    <property type="entry name" value="UPF0167"/>
</dbReference>
<comment type="similarity">
    <text evidence="1">Belongs to the UPF0167 family.</text>
</comment>
<protein>
    <recommendedName>
        <fullName evidence="4">CbrC family protein</fullName>
    </recommendedName>
</protein>
<proteinExistence type="inferred from homology"/>
<dbReference type="AlphaFoldDB" id="A0A1I1RW39"/>
<evidence type="ECO:0000313" key="2">
    <source>
        <dbReference type="EMBL" id="SFD38574.1"/>
    </source>
</evidence>
<evidence type="ECO:0000313" key="3">
    <source>
        <dbReference type="Proteomes" id="UP000243950"/>
    </source>
</evidence>
<evidence type="ECO:0008006" key="4">
    <source>
        <dbReference type="Google" id="ProtNLM"/>
    </source>
</evidence>
<dbReference type="RefSeq" id="WP_093500643.1">
    <property type="nucleotide sequence ID" value="NZ_BSSG01000001.1"/>
</dbReference>
<dbReference type="EMBL" id="FOMO01000001">
    <property type="protein sequence ID" value="SFD38574.1"/>
    <property type="molecule type" value="Genomic_DNA"/>
</dbReference>
<sequence length="179" mass="20084">MTQDLPTFRLHPNVYQLDLFEREAGTCACCGEQRDWKYQGPFYAIQKPDYLCPWCIADGSAARYYEGQFNDELCIEGWEPDPSASANALGEELIAEVCDRTPGYLAWQQGEWLVHCGQLCQFIGYVGAAEIEQLRPQLTGDLQDLSPAYVQALSADDSPTGYLFRCVQCGTHRLHTDGT</sequence>
<gene>
    <name evidence="2" type="ORF">SAMN05216372_101515</name>
</gene>
<organism evidence="2 3">
    <name type="scientific">Pseudomonas straminea</name>
    <dbReference type="NCBI Taxonomy" id="47882"/>
    <lineage>
        <taxon>Bacteria</taxon>
        <taxon>Pseudomonadati</taxon>
        <taxon>Pseudomonadota</taxon>
        <taxon>Gammaproteobacteria</taxon>
        <taxon>Pseudomonadales</taxon>
        <taxon>Pseudomonadaceae</taxon>
        <taxon>Phytopseudomonas</taxon>
    </lineage>
</organism>
<evidence type="ECO:0000256" key="1">
    <source>
        <dbReference type="ARBA" id="ARBA00008525"/>
    </source>
</evidence>
<keyword evidence="3" id="KW-1185">Reference proteome</keyword>
<dbReference type="Proteomes" id="UP000243950">
    <property type="component" value="Unassembled WGS sequence"/>
</dbReference>
<dbReference type="Pfam" id="PF03691">
    <property type="entry name" value="UPF0167"/>
    <property type="match status" value="1"/>
</dbReference>
<reference evidence="3" key="1">
    <citation type="submission" date="2016-10" db="EMBL/GenBank/DDBJ databases">
        <authorList>
            <person name="Varghese N."/>
            <person name="Submissions S."/>
        </authorList>
    </citation>
    <scope>NUCLEOTIDE SEQUENCE [LARGE SCALE GENOMIC DNA]</scope>
    <source>
        <strain evidence="3">JCM 2783</strain>
    </source>
</reference>
<name>A0A1I1RW39_PSEOC</name>